<protein>
    <submittedName>
        <fullName evidence="2">Uncharacterized protein</fullName>
    </submittedName>
</protein>
<comment type="caution">
    <text evidence="2">The sequence shown here is derived from an EMBL/GenBank/DDBJ whole genome shotgun (WGS) entry which is preliminary data.</text>
</comment>
<keyword evidence="1" id="KW-0732">Signal</keyword>
<dbReference type="AlphaFoldDB" id="A0AA39X7J6"/>
<dbReference type="Proteomes" id="UP001174934">
    <property type="component" value="Unassembled WGS sequence"/>
</dbReference>
<keyword evidence="3" id="KW-1185">Reference proteome</keyword>
<evidence type="ECO:0000313" key="3">
    <source>
        <dbReference type="Proteomes" id="UP001174934"/>
    </source>
</evidence>
<proteinExistence type="predicted"/>
<name>A0AA39X7J6_9PEZI</name>
<accession>A0AA39X7J6</accession>
<sequence>MHSTLTTLLLPLFALTTSTTAAIIAPRVPLIGSFGVSQQSGCPLGPQLIFQFAVGDGCGDCRSFYNATETYASINQYSMNPQCVLTVFNTFDCSDPGIQSGPGCWTPEGGIRAYKVSCPWWPEDAYFKACGHPV</sequence>
<organism evidence="2 3">
    <name type="scientific">Bombardia bombarda</name>
    <dbReference type="NCBI Taxonomy" id="252184"/>
    <lineage>
        <taxon>Eukaryota</taxon>
        <taxon>Fungi</taxon>
        <taxon>Dikarya</taxon>
        <taxon>Ascomycota</taxon>
        <taxon>Pezizomycotina</taxon>
        <taxon>Sordariomycetes</taxon>
        <taxon>Sordariomycetidae</taxon>
        <taxon>Sordariales</taxon>
        <taxon>Lasiosphaeriaceae</taxon>
        <taxon>Bombardia</taxon>
    </lineage>
</organism>
<evidence type="ECO:0000256" key="1">
    <source>
        <dbReference type="SAM" id="SignalP"/>
    </source>
</evidence>
<feature type="signal peptide" evidence="1">
    <location>
        <begin position="1"/>
        <end position="21"/>
    </location>
</feature>
<feature type="chain" id="PRO_5041306178" evidence="1">
    <location>
        <begin position="22"/>
        <end position="134"/>
    </location>
</feature>
<dbReference type="EMBL" id="JAULSR010000002">
    <property type="protein sequence ID" value="KAK0628772.1"/>
    <property type="molecule type" value="Genomic_DNA"/>
</dbReference>
<reference evidence="2" key="1">
    <citation type="submission" date="2023-06" db="EMBL/GenBank/DDBJ databases">
        <title>Genome-scale phylogeny and comparative genomics of the fungal order Sordariales.</title>
        <authorList>
            <consortium name="Lawrence Berkeley National Laboratory"/>
            <person name="Hensen N."/>
            <person name="Bonometti L."/>
            <person name="Westerberg I."/>
            <person name="Brannstrom I.O."/>
            <person name="Guillou S."/>
            <person name="Cros-Aarteil S."/>
            <person name="Calhoun S."/>
            <person name="Haridas S."/>
            <person name="Kuo A."/>
            <person name="Mondo S."/>
            <person name="Pangilinan J."/>
            <person name="Riley R."/>
            <person name="LaButti K."/>
            <person name="Andreopoulos B."/>
            <person name="Lipzen A."/>
            <person name="Chen C."/>
            <person name="Yanf M."/>
            <person name="Daum C."/>
            <person name="Ng V."/>
            <person name="Clum A."/>
            <person name="Steindorff A."/>
            <person name="Ohm R."/>
            <person name="Martin F."/>
            <person name="Silar P."/>
            <person name="Natvig D."/>
            <person name="Lalanne C."/>
            <person name="Gautier V."/>
            <person name="Ament-velasquez S.L."/>
            <person name="Kruys A."/>
            <person name="Hutchinson M.I."/>
            <person name="Powell A.J."/>
            <person name="Barry K."/>
            <person name="Miller A.N."/>
            <person name="Grigoriev I.V."/>
            <person name="Debuchy R."/>
            <person name="Gladieux P."/>
            <person name="Thoren M.H."/>
            <person name="Johannesson H."/>
        </authorList>
    </citation>
    <scope>NUCLEOTIDE SEQUENCE</scope>
    <source>
        <strain evidence="2">SMH3391-2</strain>
    </source>
</reference>
<gene>
    <name evidence="2" type="ORF">B0T17DRAFT_614647</name>
</gene>
<evidence type="ECO:0000313" key="2">
    <source>
        <dbReference type="EMBL" id="KAK0628772.1"/>
    </source>
</evidence>